<evidence type="ECO:0000313" key="4">
    <source>
        <dbReference type="Proteomes" id="UP000320475"/>
    </source>
</evidence>
<dbReference type="EMBL" id="QEAN01000680">
    <property type="protein sequence ID" value="TPX30499.1"/>
    <property type="molecule type" value="Genomic_DNA"/>
</dbReference>
<keyword evidence="3" id="KW-1185">Reference proteome</keyword>
<proteinExistence type="predicted"/>
<protein>
    <submittedName>
        <fullName evidence="1">Uncharacterized protein</fullName>
    </submittedName>
</protein>
<organism evidence="1 3">
    <name type="scientific">Synchytrium endobioticum</name>
    <dbReference type="NCBI Taxonomy" id="286115"/>
    <lineage>
        <taxon>Eukaryota</taxon>
        <taxon>Fungi</taxon>
        <taxon>Fungi incertae sedis</taxon>
        <taxon>Chytridiomycota</taxon>
        <taxon>Chytridiomycota incertae sedis</taxon>
        <taxon>Chytridiomycetes</taxon>
        <taxon>Synchytriales</taxon>
        <taxon>Synchytriaceae</taxon>
        <taxon>Synchytrium</taxon>
    </lineage>
</organism>
<accession>A0A507BTW9</accession>
<dbReference type="Proteomes" id="UP000317494">
    <property type="component" value="Unassembled WGS sequence"/>
</dbReference>
<reference evidence="3 4" key="1">
    <citation type="journal article" date="2019" name="Sci. Rep.">
        <title>Comparative genomics of chytrid fungi reveal insights into the obligate biotrophic and pathogenic lifestyle of Synchytrium endobioticum.</title>
        <authorList>
            <person name="van de Vossenberg B.T.L.H."/>
            <person name="Warris S."/>
            <person name="Nguyen H.D.T."/>
            <person name="van Gent-Pelzer M.P.E."/>
            <person name="Joly D.L."/>
            <person name="van de Geest H.C."/>
            <person name="Bonants P.J.M."/>
            <person name="Smith D.S."/>
            <person name="Levesque C.A."/>
            <person name="van der Lee T.A.J."/>
        </authorList>
    </citation>
    <scope>NUCLEOTIDE SEQUENCE [LARGE SCALE GENOMIC DNA]</scope>
    <source>
        <strain evidence="2 4">LEV6574</strain>
        <strain evidence="1 3">MB42</strain>
    </source>
</reference>
<evidence type="ECO:0000313" key="1">
    <source>
        <dbReference type="EMBL" id="TPX30499.1"/>
    </source>
</evidence>
<comment type="caution">
    <text evidence="1">The sequence shown here is derived from an EMBL/GenBank/DDBJ whole genome shotgun (WGS) entry which is preliminary data.</text>
</comment>
<sequence>MGHKLSDDKKVPYPQSLARLPEAAVQEQKHSHEAEGGWKWYIPGWAKQESKDSLGMKIRKLLTVIDGGIRSPSTR</sequence>
<evidence type="ECO:0000313" key="3">
    <source>
        <dbReference type="Proteomes" id="UP000317494"/>
    </source>
</evidence>
<dbReference type="AlphaFoldDB" id="A0A507BTW9"/>
<evidence type="ECO:0000313" key="2">
    <source>
        <dbReference type="EMBL" id="TPX34981.1"/>
    </source>
</evidence>
<dbReference type="VEuPathDB" id="FungiDB:SeMB42_g07913"/>
<name>A0A507BTW9_9FUNG</name>
<dbReference type="EMBL" id="QEAM01000788">
    <property type="protein sequence ID" value="TPX34981.1"/>
    <property type="molecule type" value="Genomic_DNA"/>
</dbReference>
<dbReference type="Proteomes" id="UP000320475">
    <property type="component" value="Unassembled WGS sequence"/>
</dbReference>
<gene>
    <name evidence="2" type="ORF">SeLEV6574_g08225</name>
    <name evidence="1" type="ORF">SeMB42_g07913</name>
</gene>